<evidence type="ECO:0000256" key="3">
    <source>
        <dbReference type="ARBA" id="ARBA00022737"/>
    </source>
</evidence>
<dbReference type="PANTHER" id="PTHR24409">
    <property type="entry name" value="ZINC FINGER PROTEIN 142"/>
    <property type="match status" value="1"/>
</dbReference>
<evidence type="ECO:0000256" key="5">
    <source>
        <dbReference type="ARBA" id="ARBA00022833"/>
    </source>
</evidence>
<feature type="domain" description="C2H2-type" evidence="12">
    <location>
        <begin position="566"/>
        <end position="594"/>
    </location>
</feature>
<dbReference type="SMART" id="SM00355">
    <property type="entry name" value="ZnF_C2H2"/>
    <property type="match status" value="10"/>
</dbReference>
<feature type="compositionally biased region" description="Low complexity" evidence="11">
    <location>
        <begin position="19"/>
        <end position="47"/>
    </location>
</feature>
<dbReference type="OrthoDB" id="40579at2759"/>
<dbReference type="PROSITE" id="PS00028">
    <property type="entry name" value="ZINC_FINGER_C2H2_1"/>
    <property type="match status" value="4"/>
</dbReference>
<evidence type="ECO:0000313" key="14">
    <source>
        <dbReference type="Proteomes" id="UP000326759"/>
    </source>
</evidence>
<evidence type="ECO:0000256" key="8">
    <source>
        <dbReference type="ARBA" id="ARBA00023163"/>
    </source>
</evidence>
<dbReference type="FunFam" id="3.30.160.60:FF:000325">
    <property type="entry name" value="ZFP90 zinc finger protein"/>
    <property type="match status" value="1"/>
</dbReference>
<dbReference type="Gene3D" id="3.30.160.60">
    <property type="entry name" value="Classic Zinc Finger"/>
    <property type="match status" value="6"/>
</dbReference>
<evidence type="ECO:0000256" key="7">
    <source>
        <dbReference type="ARBA" id="ARBA00023125"/>
    </source>
</evidence>
<gene>
    <name evidence="13" type="ORF">Anas_02705</name>
</gene>
<keyword evidence="8" id="KW-0804">Transcription</keyword>
<feature type="domain" description="C2H2-type" evidence="12">
    <location>
        <begin position="484"/>
        <end position="511"/>
    </location>
</feature>
<keyword evidence="9" id="KW-0539">Nucleus</keyword>
<dbReference type="GO" id="GO:0008270">
    <property type="term" value="F:zinc ion binding"/>
    <property type="evidence" value="ECO:0007669"/>
    <property type="project" value="UniProtKB-KW"/>
</dbReference>
<feature type="compositionally biased region" description="Basic residues" evidence="11">
    <location>
        <begin position="56"/>
        <end position="65"/>
    </location>
</feature>
<keyword evidence="5" id="KW-0862">Zinc</keyword>
<dbReference type="EMBL" id="SEYY01022119">
    <property type="protein sequence ID" value="KAB7495784.1"/>
    <property type="molecule type" value="Genomic_DNA"/>
</dbReference>
<keyword evidence="3" id="KW-0677">Repeat</keyword>
<dbReference type="PROSITE" id="PS50157">
    <property type="entry name" value="ZINC_FINGER_C2H2_2"/>
    <property type="match status" value="5"/>
</dbReference>
<sequence>MGRRKKTIDPKQMLLSNNLKLKSQTKTSSIKTKTVKTQTSKRSTRSSPHLSPVKTPSKRRGRPKPQAKASAKIKESLSSDESFSDKCDEPIAEQNNNNNNEVVKKNSPTFNNNNNNTLKNINDNNNNNNKKPQRNTSPGKQPSPNRNSASPNKGSPTSNKSQQSSPKEKQSTSSPSQNREELNKTTDTLPSENENIPKKIIASNRLSTVKPEGQKSHQVKCKVCKQWFPNRYFQRKHMLMEHEDQLYECRVCSFNSVDPEKLKSHIIKLHVTKKEKSETVSLDSLQGELEKLIDKKIPRKVMMEDGVTLGRDVNSKMRYICALCNRIYTSKYSLERHVRCHTLEKPYQCDVCNFTSSYREHMMRHMTSVHLIVHSNAPKVKYVPKKKRTSEESAKESNDEENEVQGPSGENSENLSKKRRNILRERFECAVCGLRATHKTDLVEHIKAKHPNAHIESLENFDGSKVHLIVTVAKKPKPTKRLTIQCTYCFLIFHDTWKYKVHLRSHTGVKPFQCSLCDLKATSKMTVRDHIHRKHKGATDAKIIIKTVSIDGSVEKVELPVPWREFKCEQCNEQFNDNYNLKLHKQKNHRDSFPFQCTICEHKELTKAGMVIHCVSTHKNENVDSMITRNGKPIKMGPVNLPTCDFCSKMFSYRSQLNIHMKVHTGEKSFNL</sequence>
<dbReference type="Pfam" id="PF00096">
    <property type="entry name" value="zf-C2H2"/>
    <property type="match status" value="2"/>
</dbReference>
<dbReference type="GO" id="GO:0005634">
    <property type="term" value="C:nucleus"/>
    <property type="evidence" value="ECO:0007669"/>
    <property type="project" value="UniProtKB-SubCell"/>
</dbReference>
<comment type="subcellular location">
    <subcellularLocation>
        <location evidence="1">Nucleus</location>
    </subcellularLocation>
</comment>
<evidence type="ECO:0000256" key="2">
    <source>
        <dbReference type="ARBA" id="ARBA00022723"/>
    </source>
</evidence>
<dbReference type="SUPFAM" id="SSF57667">
    <property type="entry name" value="beta-beta-alpha zinc fingers"/>
    <property type="match status" value="4"/>
</dbReference>
<feature type="compositionally biased region" description="Low complexity" evidence="11">
    <location>
        <begin position="158"/>
        <end position="177"/>
    </location>
</feature>
<keyword evidence="4 10" id="KW-0863">Zinc-finger</keyword>
<reference evidence="13 14" key="1">
    <citation type="journal article" date="2019" name="PLoS Biol.">
        <title>Sex chromosomes control vertical transmission of feminizing Wolbachia symbionts in an isopod.</title>
        <authorList>
            <person name="Becking T."/>
            <person name="Chebbi M.A."/>
            <person name="Giraud I."/>
            <person name="Moumen B."/>
            <person name="Laverre T."/>
            <person name="Caubet Y."/>
            <person name="Peccoud J."/>
            <person name="Gilbert C."/>
            <person name="Cordaux R."/>
        </authorList>
    </citation>
    <scope>NUCLEOTIDE SEQUENCE [LARGE SCALE GENOMIC DNA]</scope>
    <source>
        <strain evidence="13">ANa2</strain>
        <tissue evidence="13">Whole body excluding digestive tract and cuticle</tissue>
    </source>
</reference>
<keyword evidence="7" id="KW-0238">DNA-binding</keyword>
<evidence type="ECO:0000256" key="1">
    <source>
        <dbReference type="ARBA" id="ARBA00004123"/>
    </source>
</evidence>
<dbReference type="AlphaFoldDB" id="A0A5N5SNX4"/>
<dbReference type="Proteomes" id="UP000326759">
    <property type="component" value="Unassembled WGS sequence"/>
</dbReference>
<feature type="domain" description="C2H2-type" evidence="12">
    <location>
        <begin position="319"/>
        <end position="346"/>
    </location>
</feature>
<accession>A0A5N5SNX4</accession>
<name>A0A5N5SNX4_9CRUS</name>
<evidence type="ECO:0000256" key="11">
    <source>
        <dbReference type="SAM" id="MobiDB-lite"/>
    </source>
</evidence>
<proteinExistence type="predicted"/>
<feature type="compositionally biased region" description="Polar residues" evidence="11">
    <location>
        <begin position="134"/>
        <end position="157"/>
    </location>
</feature>
<evidence type="ECO:0000259" key="12">
    <source>
        <dbReference type="PROSITE" id="PS50157"/>
    </source>
</evidence>
<feature type="compositionally biased region" description="Basic and acidic residues" evidence="11">
    <location>
        <begin position="72"/>
        <end position="89"/>
    </location>
</feature>
<protein>
    <submittedName>
        <fullName evidence="13">Zinc finger protein 26</fullName>
    </submittedName>
</protein>
<comment type="caution">
    <text evidence="13">The sequence shown here is derived from an EMBL/GenBank/DDBJ whole genome shotgun (WGS) entry which is preliminary data.</text>
</comment>
<dbReference type="GO" id="GO:0000977">
    <property type="term" value="F:RNA polymerase II transcription regulatory region sequence-specific DNA binding"/>
    <property type="evidence" value="ECO:0007669"/>
    <property type="project" value="TreeGrafter"/>
</dbReference>
<feature type="compositionally biased region" description="Polar residues" evidence="11">
    <location>
        <begin position="185"/>
        <end position="194"/>
    </location>
</feature>
<feature type="domain" description="C2H2-type" evidence="12">
    <location>
        <begin position="642"/>
        <end position="669"/>
    </location>
</feature>
<keyword evidence="14" id="KW-1185">Reference proteome</keyword>
<feature type="domain" description="C2H2-type" evidence="12">
    <location>
        <begin position="427"/>
        <end position="455"/>
    </location>
</feature>
<organism evidence="13 14">
    <name type="scientific">Armadillidium nasatum</name>
    <dbReference type="NCBI Taxonomy" id="96803"/>
    <lineage>
        <taxon>Eukaryota</taxon>
        <taxon>Metazoa</taxon>
        <taxon>Ecdysozoa</taxon>
        <taxon>Arthropoda</taxon>
        <taxon>Crustacea</taxon>
        <taxon>Multicrustacea</taxon>
        <taxon>Malacostraca</taxon>
        <taxon>Eumalacostraca</taxon>
        <taxon>Peracarida</taxon>
        <taxon>Isopoda</taxon>
        <taxon>Oniscidea</taxon>
        <taxon>Crinocheta</taxon>
        <taxon>Armadillidiidae</taxon>
        <taxon>Armadillidium</taxon>
    </lineage>
</organism>
<feature type="compositionally biased region" description="Low complexity" evidence="11">
    <location>
        <begin position="95"/>
        <end position="130"/>
    </location>
</feature>
<evidence type="ECO:0000256" key="9">
    <source>
        <dbReference type="ARBA" id="ARBA00023242"/>
    </source>
</evidence>
<keyword evidence="6" id="KW-0805">Transcription regulation</keyword>
<keyword evidence="2" id="KW-0479">Metal-binding</keyword>
<dbReference type="GO" id="GO:0000981">
    <property type="term" value="F:DNA-binding transcription factor activity, RNA polymerase II-specific"/>
    <property type="evidence" value="ECO:0007669"/>
    <property type="project" value="TreeGrafter"/>
</dbReference>
<feature type="region of interest" description="Disordered" evidence="11">
    <location>
        <begin position="1"/>
        <end position="214"/>
    </location>
</feature>
<evidence type="ECO:0000256" key="10">
    <source>
        <dbReference type="PROSITE-ProRule" id="PRU00042"/>
    </source>
</evidence>
<dbReference type="PANTHER" id="PTHR24409:SF295">
    <property type="entry name" value="AZ2-RELATED"/>
    <property type="match status" value="1"/>
</dbReference>
<dbReference type="InterPro" id="IPR013087">
    <property type="entry name" value="Znf_C2H2_type"/>
</dbReference>
<evidence type="ECO:0000256" key="6">
    <source>
        <dbReference type="ARBA" id="ARBA00023015"/>
    </source>
</evidence>
<feature type="region of interest" description="Disordered" evidence="11">
    <location>
        <begin position="382"/>
        <end position="417"/>
    </location>
</feature>
<evidence type="ECO:0000313" key="13">
    <source>
        <dbReference type="EMBL" id="KAB7495784.1"/>
    </source>
</evidence>
<evidence type="ECO:0000256" key="4">
    <source>
        <dbReference type="ARBA" id="ARBA00022771"/>
    </source>
</evidence>
<dbReference type="InterPro" id="IPR036236">
    <property type="entry name" value="Znf_C2H2_sf"/>
</dbReference>